<feature type="region of interest" description="Disordered" evidence="1">
    <location>
        <begin position="1"/>
        <end position="26"/>
    </location>
</feature>
<proteinExistence type="predicted"/>
<evidence type="ECO:0000313" key="2">
    <source>
        <dbReference type="EMBL" id="CAQ43895.1"/>
    </source>
</evidence>
<dbReference type="EMBL" id="AM743169">
    <property type="protein sequence ID" value="CAQ43895.1"/>
    <property type="molecule type" value="Genomic_DNA"/>
</dbReference>
<dbReference type="HOGENOM" id="CLU_1712280_0_0_6"/>
<dbReference type="EnsemblBacteria" id="CAQ43895">
    <property type="protein sequence ID" value="CAQ43895"/>
    <property type="gene ID" value="Smlt0291"/>
</dbReference>
<gene>
    <name evidence="2" type="ordered locus">Smlt0291</name>
</gene>
<reference evidence="2 3" key="1">
    <citation type="journal article" date="2008" name="Genome Biol.">
        <title>The complete genome, comparative and functional analysis of Stenotrophomonas maltophilia reveals an organism heavily shielded by drug resistance determinants.</title>
        <authorList>
            <person name="Crossman L.C."/>
            <person name="Gould V.C."/>
            <person name="Dow J.M."/>
            <person name="Vernikos G.S."/>
            <person name="Okazaki A."/>
            <person name="Sebaihia M."/>
            <person name="Saunders D."/>
            <person name="Arrowsmith C."/>
            <person name="Carver T."/>
            <person name="Peters N."/>
            <person name="Adlem E."/>
            <person name="Kerhornou A."/>
            <person name="Lord A."/>
            <person name="Murphy L."/>
            <person name="Seeger K."/>
            <person name="Squares R."/>
            <person name="Rutter S."/>
            <person name="Quail M.A."/>
            <person name="Rajandream M.A."/>
            <person name="Harris D."/>
            <person name="Churcher C."/>
            <person name="Bentley S.D."/>
            <person name="Parkhill J."/>
            <person name="Thomson N.R."/>
            <person name="Avison M.B."/>
        </authorList>
    </citation>
    <scope>NUCLEOTIDE SEQUENCE [LARGE SCALE GENOMIC DNA]</scope>
    <source>
        <strain evidence="2 3">K279a</strain>
    </source>
</reference>
<dbReference type="KEGG" id="sml:Smlt0291"/>
<name>B2FIW6_STRMK</name>
<protein>
    <submittedName>
        <fullName evidence="2">Uncharacterized protein</fullName>
    </submittedName>
</protein>
<evidence type="ECO:0000256" key="1">
    <source>
        <dbReference type="SAM" id="MobiDB-lite"/>
    </source>
</evidence>
<sequence length="153" mass="16759">MAQRRLSGVHRPAGRRRCVSAHHHPGRRADGLHRAVRCPPGRAYCRRQGGALMAPTNVIMPAEALRPVIVLETQIPGFGLRASFDQRRVLYLALIHIDSDAAATVSAHNSRNVQRAATEGIQTGTVVYLLAKGEADRFFDWLRTGDSYPGGVN</sequence>
<keyword evidence="3" id="KW-1185">Reference proteome</keyword>
<evidence type="ECO:0000313" key="3">
    <source>
        <dbReference type="Proteomes" id="UP000008840"/>
    </source>
</evidence>
<feature type="compositionally biased region" description="Basic residues" evidence="1">
    <location>
        <begin position="12"/>
        <end position="26"/>
    </location>
</feature>
<dbReference type="AlphaFoldDB" id="B2FIW6"/>
<accession>B2FIW6</accession>
<dbReference type="Proteomes" id="UP000008840">
    <property type="component" value="Chromosome"/>
</dbReference>
<organism evidence="2 3">
    <name type="scientific">Stenotrophomonas maltophilia (strain K279a)</name>
    <dbReference type="NCBI Taxonomy" id="522373"/>
    <lineage>
        <taxon>Bacteria</taxon>
        <taxon>Pseudomonadati</taxon>
        <taxon>Pseudomonadota</taxon>
        <taxon>Gammaproteobacteria</taxon>
        <taxon>Lysobacterales</taxon>
        <taxon>Lysobacteraceae</taxon>
        <taxon>Stenotrophomonas</taxon>
        <taxon>Stenotrophomonas maltophilia group</taxon>
    </lineage>
</organism>